<keyword evidence="2" id="KW-1185">Reference proteome</keyword>
<dbReference type="Proteomes" id="UP000276133">
    <property type="component" value="Unassembled WGS sequence"/>
</dbReference>
<gene>
    <name evidence="1" type="ORF">BpHYR1_050354</name>
</gene>
<name>A0A3M7RGB8_BRAPC</name>
<accession>A0A3M7RGB8</accession>
<sequence length="87" mass="10148">MQALKDLPLINLDCAQKLDQSEMKEENVKFLEDIKKAGQMFINRREKNDFKMELLIGGKETIKGIWEQPEIVSELVKLPRVLPFFAK</sequence>
<feature type="non-terminal residue" evidence="1">
    <location>
        <position position="87"/>
    </location>
</feature>
<dbReference type="EMBL" id="REGN01003420">
    <property type="protein sequence ID" value="RNA22633.1"/>
    <property type="molecule type" value="Genomic_DNA"/>
</dbReference>
<comment type="caution">
    <text evidence="1">The sequence shown here is derived from an EMBL/GenBank/DDBJ whole genome shotgun (WGS) entry which is preliminary data.</text>
</comment>
<evidence type="ECO:0000313" key="2">
    <source>
        <dbReference type="Proteomes" id="UP000276133"/>
    </source>
</evidence>
<reference evidence="1 2" key="1">
    <citation type="journal article" date="2018" name="Sci. Rep.">
        <title>Genomic signatures of local adaptation to the degree of environmental predictability in rotifers.</title>
        <authorList>
            <person name="Franch-Gras L."/>
            <person name="Hahn C."/>
            <person name="Garcia-Roger E.M."/>
            <person name="Carmona M.J."/>
            <person name="Serra M."/>
            <person name="Gomez A."/>
        </authorList>
    </citation>
    <scope>NUCLEOTIDE SEQUENCE [LARGE SCALE GENOMIC DNA]</scope>
    <source>
        <strain evidence="1">HYR1</strain>
    </source>
</reference>
<dbReference type="AlphaFoldDB" id="A0A3M7RGB8"/>
<proteinExistence type="predicted"/>
<evidence type="ECO:0000313" key="1">
    <source>
        <dbReference type="EMBL" id="RNA22633.1"/>
    </source>
</evidence>
<protein>
    <submittedName>
        <fullName evidence="1">Uncharacterized protein</fullName>
    </submittedName>
</protein>
<organism evidence="1 2">
    <name type="scientific">Brachionus plicatilis</name>
    <name type="common">Marine rotifer</name>
    <name type="synonym">Brachionus muelleri</name>
    <dbReference type="NCBI Taxonomy" id="10195"/>
    <lineage>
        <taxon>Eukaryota</taxon>
        <taxon>Metazoa</taxon>
        <taxon>Spiralia</taxon>
        <taxon>Gnathifera</taxon>
        <taxon>Rotifera</taxon>
        <taxon>Eurotatoria</taxon>
        <taxon>Monogononta</taxon>
        <taxon>Pseudotrocha</taxon>
        <taxon>Ploima</taxon>
        <taxon>Brachionidae</taxon>
        <taxon>Brachionus</taxon>
    </lineage>
</organism>